<sequence length="557" mass="58679">MAMNMRAAPAEHTGGIDLRMLASALGADVSQAGAREAGDVVIAEPGETPVAAPGSLVLAVGARGPAAAAAMVRTAARAGAAGVVLRLDEGEEALPRAVLDASLGMGVTVLGIGRQVPWERVDREARRARPGRRGDLFALAQTMATVTCGLASVEDSAHRVLAYAGPAEEADELRRLSVLGRHCPDRFLALLRDLGVYRRTREDGEVVAVDARPGLGLRRRLVVGVNAGGRPLGTIWVQEGDRPLAANSEEMLRGAARLAVPQLIDHYYEGDAAARSLSRTDLAHGLLTGRFDPSALAAHLGVTPDAAATVVAFDLREPAAPDTAGDDAGHEARLAEAAAITAVHAAAHRSGALVARACGQIYVMLPEPSVSRTGPHEGADTGEAALVRWADEVVTALRRHTRTPVQAVVAGRAGRLVDIPSVKLRGHRALEVMARTPERTVATHRVLIPSLMVRDLLGLLDGHTDIRHPGLAALVSRDAEQGTRLADSLLRYLDAFGDVPRVAKELNIHPNTLRYRIRKASALAGLDLDDPEHRLVAMLQLRLTGGGQRGACPFPGL</sequence>
<gene>
    <name evidence="2" type="ORF">CP967_32000</name>
</gene>
<name>A0A5J6FM92_9ACTN</name>
<evidence type="ECO:0000313" key="2">
    <source>
        <dbReference type="EMBL" id="QEU75980.1"/>
    </source>
</evidence>
<keyword evidence="3" id="KW-1185">Reference proteome</keyword>
<dbReference type="Pfam" id="PF13556">
    <property type="entry name" value="HTH_30"/>
    <property type="match status" value="1"/>
</dbReference>
<evidence type="ECO:0000313" key="3">
    <source>
        <dbReference type="Proteomes" id="UP000326178"/>
    </source>
</evidence>
<dbReference type="InterPro" id="IPR025736">
    <property type="entry name" value="PucR_C-HTH_dom"/>
</dbReference>
<reference evidence="2 3" key="1">
    <citation type="submission" date="2017-09" db="EMBL/GenBank/DDBJ databases">
        <authorList>
            <person name="Lee N."/>
            <person name="Cho B.-K."/>
        </authorList>
    </citation>
    <scope>NUCLEOTIDE SEQUENCE [LARGE SCALE GENOMIC DNA]</scope>
    <source>
        <strain evidence="2 3">ATCC 12769</strain>
    </source>
</reference>
<dbReference type="InterPro" id="IPR042070">
    <property type="entry name" value="PucR_C-HTH_sf"/>
</dbReference>
<dbReference type="PANTHER" id="PTHR33744:SF17">
    <property type="entry name" value="CONSERVED PROTEIN"/>
    <property type="match status" value="1"/>
</dbReference>
<accession>A0A5J6FM92</accession>
<dbReference type="Proteomes" id="UP000326178">
    <property type="component" value="Chromosome"/>
</dbReference>
<organism evidence="2 3">
    <name type="scientific">Streptomyces nitrosporeus</name>
    <dbReference type="NCBI Taxonomy" id="28894"/>
    <lineage>
        <taxon>Bacteria</taxon>
        <taxon>Bacillati</taxon>
        <taxon>Actinomycetota</taxon>
        <taxon>Actinomycetes</taxon>
        <taxon>Kitasatosporales</taxon>
        <taxon>Streptomycetaceae</taxon>
        <taxon>Streptomyces</taxon>
    </lineage>
</organism>
<dbReference type="Gene3D" id="1.10.10.2840">
    <property type="entry name" value="PucR C-terminal helix-turn-helix domain"/>
    <property type="match status" value="1"/>
</dbReference>
<dbReference type="PANTHER" id="PTHR33744">
    <property type="entry name" value="CARBOHYDRATE DIACID REGULATOR"/>
    <property type="match status" value="1"/>
</dbReference>
<protein>
    <submittedName>
        <fullName evidence="2">PucR family transcriptional regulator</fullName>
    </submittedName>
</protein>
<dbReference type="EMBL" id="CP023702">
    <property type="protein sequence ID" value="QEU75980.1"/>
    <property type="molecule type" value="Genomic_DNA"/>
</dbReference>
<dbReference type="AlphaFoldDB" id="A0A5J6FM92"/>
<dbReference type="KEGG" id="snk:CP967_32000"/>
<feature type="domain" description="PucR C-terminal helix-turn-helix" evidence="1">
    <location>
        <begin position="485"/>
        <end position="542"/>
    </location>
</feature>
<evidence type="ECO:0000259" key="1">
    <source>
        <dbReference type="Pfam" id="PF13556"/>
    </source>
</evidence>
<proteinExistence type="predicted"/>
<dbReference type="InterPro" id="IPR051448">
    <property type="entry name" value="CdaR-like_regulators"/>
</dbReference>